<keyword evidence="1" id="KW-0812">Transmembrane</keyword>
<evidence type="ECO:0000313" key="3">
    <source>
        <dbReference type="EMBL" id="KAA0920473.1"/>
    </source>
</evidence>
<sequence length="73" mass="7564">MRKTMVAAALSVALTTSSALAEGPEPQMNQEQIANEILSTQSAEGSFSPIFIMLLLAVVIAMAASTGGHHHPS</sequence>
<evidence type="ECO:0000256" key="2">
    <source>
        <dbReference type="SAM" id="SignalP"/>
    </source>
</evidence>
<feature type="chain" id="PRO_5023011874" description="Ferrochelatase" evidence="2">
    <location>
        <begin position="22"/>
        <end position="73"/>
    </location>
</feature>
<accession>A0A5A9ZT01</accession>
<organism evidence="3 4">
    <name type="scientific">Aquicoccus porphyridii</name>
    <dbReference type="NCBI Taxonomy" id="1852029"/>
    <lineage>
        <taxon>Bacteria</taxon>
        <taxon>Pseudomonadati</taxon>
        <taxon>Pseudomonadota</taxon>
        <taxon>Alphaproteobacteria</taxon>
        <taxon>Rhodobacterales</taxon>
        <taxon>Paracoccaceae</taxon>
        <taxon>Aquicoccus</taxon>
    </lineage>
</organism>
<feature type="transmembrane region" description="Helical" evidence="1">
    <location>
        <begin position="45"/>
        <end position="64"/>
    </location>
</feature>
<dbReference type="EMBL" id="VINQ01000002">
    <property type="protein sequence ID" value="KAA0920473.1"/>
    <property type="molecule type" value="Genomic_DNA"/>
</dbReference>
<evidence type="ECO:0000313" key="4">
    <source>
        <dbReference type="Proteomes" id="UP000325291"/>
    </source>
</evidence>
<name>A0A5A9ZT01_9RHOB</name>
<keyword evidence="1" id="KW-0472">Membrane</keyword>
<keyword evidence="1" id="KW-1133">Transmembrane helix</keyword>
<feature type="signal peptide" evidence="2">
    <location>
        <begin position="1"/>
        <end position="21"/>
    </location>
</feature>
<keyword evidence="4" id="KW-1185">Reference proteome</keyword>
<dbReference type="RefSeq" id="WP_146611008.1">
    <property type="nucleotide sequence ID" value="NZ_JASHJG010000003.1"/>
</dbReference>
<comment type="caution">
    <text evidence="3">The sequence shown here is derived from an EMBL/GenBank/DDBJ whole genome shotgun (WGS) entry which is preliminary data.</text>
</comment>
<protein>
    <recommendedName>
        <fullName evidence="5">Ferrochelatase</fullName>
    </recommendedName>
</protein>
<gene>
    <name evidence="3" type="ORF">FLO80_05035</name>
</gene>
<dbReference type="Proteomes" id="UP000325291">
    <property type="component" value="Unassembled WGS sequence"/>
</dbReference>
<reference evidence="3 4" key="1">
    <citation type="submission" date="2019-07" db="EMBL/GenBank/DDBJ databases">
        <title>Aquicoccus porphyridii gen. nov., sp. nov., isolated from a small marine red alga, Porphyridium marinum.</title>
        <authorList>
            <person name="Liu L."/>
        </authorList>
    </citation>
    <scope>NUCLEOTIDE SEQUENCE [LARGE SCALE GENOMIC DNA]</scope>
    <source>
        <strain evidence="3 4">L1 8-17</strain>
    </source>
</reference>
<dbReference type="AlphaFoldDB" id="A0A5A9ZT01"/>
<proteinExistence type="predicted"/>
<keyword evidence="2" id="KW-0732">Signal</keyword>
<evidence type="ECO:0000256" key="1">
    <source>
        <dbReference type="SAM" id="Phobius"/>
    </source>
</evidence>
<evidence type="ECO:0008006" key="5">
    <source>
        <dbReference type="Google" id="ProtNLM"/>
    </source>
</evidence>